<dbReference type="Proteomes" id="UP000283983">
    <property type="component" value="Unassembled WGS sequence"/>
</dbReference>
<evidence type="ECO:0000313" key="1">
    <source>
        <dbReference type="EMBL" id="RHF38971.1"/>
    </source>
</evidence>
<keyword evidence="2" id="KW-1185">Reference proteome</keyword>
<dbReference type="InParanoid" id="A0A414NGV5"/>
<evidence type="ECO:0000313" key="2">
    <source>
        <dbReference type="Proteomes" id="UP000283983"/>
    </source>
</evidence>
<dbReference type="EMBL" id="QSLJ01000001">
    <property type="protein sequence ID" value="RHF38971.1"/>
    <property type="molecule type" value="Genomic_DNA"/>
</dbReference>
<name>A0A414NGV5_9ACTN</name>
<accession>A0A414NGV5</accession>
<proteinExistence type="predicted"/>
<dbReference type="AlphaFoldDB" id="A0A414NGV5"/>
<reference evidence="1 2" key="1">
    <citation type="submission" date="2018-08" db="EMBL/GenBank/DDBJ databases">
        <title>A genome reference for cultivated species of the human gut microbiota.</title>
        <authorList>
            <person name="Zou Y."/>
            <person name="Xue W."/>
            <person name="Luo G."/>
        </authorList>
    </citation>
    <scope>NUCLEOTIDE SEQUENCE [LARGE SCALE GENOMIC DNA]</scope>
    <source>
        <strain evidence="1 2">AM25-33</strain>
    </source>
</reference>
<sequence>MAVEKRRKQDFTAAGKSGCSWTSDEVRYLQRHRADGSDLIAHVLGRTTGAVQQQAHRLGVSLRIRHGETCPMCGEHIVREGTAAAKQGMCQVCWERRKADAMRERAAEQRAKADYEAAKKLAQYR</sequence>
<protein>
    <submittedName>
        <fullName evidence="1">Uncharacterized protein</fullName>
    </submittedName>
</protein>
<dbReference type="RefSeq" id="WP_118103535.1">
    <property type="nucleotide sequence ID" value="NZ_CABJEU010000001.1"/>
</dbReference>
<comment type="caution">
    <text evidence="1">The sequence shown here is derived from an EMBL/GenBank/DDBJ whole genome shotgun (WGS) entry which is preliminary data.</text>
</comment>
<organism evidence="1 2">
    <name type="scientific">Collinsella intestinalis</name>
    <dbReference type="NCBI Taxonomy" id="147207"/>
    <lineage>
        <taxon>Bacteria</taxon>
        <taxon>Bacillati</taxon>
        <taxon>Actinomycetota</taxon>
        <taxon>Coriobacteriia</taxon>
        <taxon>Coriobacteriales</taxon>
        <taxon>Coriobacteriaceae</taxon>
        <taxon>Collinsella</taxon>
    </lineage>
</organism>
<gene>
    <name evidence="1" type="ORF">DW682_04680</name>
</gene>